<evidence type="ECO:0000256" key="7">
    <source>
        <dbReference type="ARBA" id="ARBA00022519"/>
    </source>
</evidence>
<evidence type="ECO:0000256" key="9">
    <source>
        <dbReference type="ARBA" id="ARBA00022989"/>
    </source>
</evidence>
<organism evidence="13 14">
    <name type="scientific">Haemophilus quentini</name>
    <dbReference type="NCBI Taxonomy" id="123834"/>
    <lineage>
        <taxon>Bacteria</taxon>
        <taxon>Pseudomonadati</taxon>
        <taxon>Pseudomonadota</taxon>
        <taxon>Gammaproteobacteria</taxon>
        <taxon>Pasteurellales</taxon>
        <taxon>Pasteurellaceae</taxon>
        <taxon>Haemophilus</taxon>
    </lineage>
</organism>
<evidence type="ECO:0000256" key="1">
    <source>
        <dbReference type="ARBA" id="ARBA00002265"/>
    </source>
</evidence>
<keyword evidence="9 12" id="KW-1133">Transmembrane helix</keyword>
<dbReference type="Pfam" id="PF03739">
    <property type="entry name" value="LptF_LptG"/>
    <property type="match status" value="1"/>
</dbReference>
<dbReference type="Proteomes" id="UP000175677">
    <property type="component" value="Unassembled WGS sequence"/>
</dbReference>
<evidence type="ECO:0000313" key="13">
    <source>
        <dbReference type="EMBL" id="OEY77085.1"/>
    </source>
</evidence>
<feature type="transmembrane region" description="Helical" evidence="12">
    <location>
        <begin position="296"/>
        <end position="316"/>
    </location>
</feature>
<evidence type="ECO:0000256" key="10">
    <source>
        <dbReference type="ARBA" id="ARBA00023136"/>
    </source>
</evidence>
<comment type="function">
    <text evidence="1">Part of the ABC transporter complex LptBFG involved in the translocation of lipopolysaccharide (LPS) from the inner membrane to the outer membrane.</text>
</comment>
<dbReference type="InterPro" id="IPR005495">
    <property type="entry name" value="LptG/LptF_permease"/>
</dbReference>
<protein>
    <recommendedName>
        <fullName evidence="4">Lipopolysaccharide export system permease protein LptF</fullName>
    </recommendedName>
</protein>
<dbReference type="EMBL" id="MDJC01000012">
    <property type="protein sequence ID" value="OEY77085.1"/>
    <property type="molecule type" value="Genomic_DNA"/>
</dbReference>
<keyword evidence="8 12" id="KW-0812">Transmembrane</keyword>
<evidence type="ECO:0000256" key="6">
    <source>
        <dbReference type="ARBA" id="ARBA00022475"/>
    </source>
</evidence>
<feature type="transmembrane region" description="Helical" evidence="12">
    <location>
        <begin position="97"/>
        <end position="118"/>
    </location>
</feature>
<evidence type="ECO:0000256" key="4">
    <source>
        <dbReference type="ARBA" id="ARBA00014213"/>
    </source>
</evidence>
<keyword evidence="10 12" id="KW-0472">Membrane</keyword>
<evidence type="ECO:0000256" key="8">
    <source>
        <dbReference type="ARBA" id="ARBA00022692"/>
    </source>
</evidence>
<dbReference type="RefSeq" id="WP_005640442.1">
    <property type="nucleotide sequence ID" value="NZ_MCII02000027.1"/>
</dbReference>
<feature type="transmembrane region" description="Helical" evidence="12">
    <location>
        <begin position="328"/>
        <end position="348"/>
    </location>
</feature>
<gene>
    <name evidence="13" type="ORF">BFQ30_01160</name>
</gene>
<dbReference type="PANTHER" id="PTHR33529">
    <property type="entry name" value="SLR0882 PROTEIN-RELATED"/>
    <property type="match status" value="1"/>
</dbReference>
<dbReference type="NCBIfam" id="TIGR04407">
    <property type="entry name" value="LptF_YjgP"/>
    <property type="match status" value="1"/>
</dbReference>
<keyword evidence="7" id="KW-0997">Cell inner membrane</keyword>
<evidence type="ECO:0000313" key="14">
    <source>
        <dbReference type="Proteomes" id="UP000175677"/>
    </source>
</evidence>
<name>A0ABX3BT71_9PAST</name>
<feature type="transmembrane region" description="Helical" evidence="12">
    <location>
        <begin position="48"/>
        <end position="76"/>
    </location>
</feature>
<keyword evidence="14" id="KW-1185">Reference proteome</keyword>
<keyword evidence="5" id="KW-0813">Transport</keyword>
<keyword evidence="6" id="KW-1003">Cell membrane</keyword>
<evidence type="ECO:0000256" key="2">
    <source>
        <dbReference type="ARBA" id="ARBA00004429"/>
    </source>
</evidence>
<evidence type="ECO:0000256" key="12">
    <source>
        <dbReference type="SAM" id="Phobius"/>
    </source>
</evidence>
<evidence type="ECO:0000256" key="11">
    <source>
        <dbReference type="ARBA" id="ARBA00026081"/>
    </source>
</evidence>
<reference evidence="13 14" key="1">
    <citation type="submission" date="2016-08" db="EMBL/GenBank/DDBJ databases">
        <authorList>
            <person name="Eshaghi A."/>
            <person name="Soares D."/>
            <person name="Kus J."/>
            <person name="Richardson D."/>
            <person name="Li A."/>
            <person name="Patel S.N."/>
        </authorList>
    </citation>
    <scope>NUCLEOTIDE SEQUENCE [LARGE SCALE GENOMIC DNA]</scope>
    <source>
        <strain evidence="13 14">C860</strain>
    </source>
</reference>
<dbReference type="PANTHER" id="PTHR33529:SF7">
    <property type="entry name" value="LIPOPOLYSACCHARIDE EXPORT SYSTEM PERMEASE PROTEIN LPTF"/>
    <property type="match status" value="1"/>
</dbReference>
<proteinExistence type="inferred from homology"/>
<sequence>MILIRYLTKEVFKSQVAILFILLLIFFSQQLVRVLGSAANGKVPADLVFSLLGLGMPAMAQLMLPLCLFIAILLTFGRLYAESEITVMRACGVGQRVLVRVALMLSLITAGLAAYNVLWLSPWSIQKQAAIVEDAKANPTMGALASGQFIATNNNNFVLFIDSIKGNQINDVYLFQTAPKRQTKPSVVTAEKGELKSLPNGDQILNLQNTQRVEGTSVLPDFRITHFDEYQAYLGHQETENMNDEVAELTLFQLIALDSPSAKSELHWRITLILAVPLMALIAVPLSRVNPRQGRFAKILPALLLYLIYFLLQSSFKSAGAAGKLEAVIFMPLVNIGFLLLGIVLNGWDSAVMYKFRHLFSRKG</sequence>
<evidence type="ECO:0000256" key="3">
    <source>
        <dbReference type="ARBA" id="ARBA00007725"/>
    </source>
</evidence>
<comment type="subunit">
    <text evidence="11">Component of the lipopolysaccharide transport and assembly complex. The LptBFG transporter is composed of two ATP-binding proteins (LptB) and two transmembrane proteins (LptF and LptG).</text>
</comment>
<comment type="similarity">
    <text evidence="3">Belongs to the LptF/LptG family.</text>
</comment>
<feature type="transmembrane region" description="Helical" evidence="12">
    <location>
        <begin position="266"/>
        <end position="284"/>
    </location>
</feature>
<dbReference type="InterPro" id="IPR030922">
    <property type="entry name" value="LptF"/>
</dbReference>
<accession>A0ABX3BT71</accession>
<comment type="subcellular location">
    <subcellularLocation>
        <location evidence="2">Cell inner membrane</location>
        <topology evidence="2">Multi-pass membrane protein</topology>
    </subcellularLocation>
</comment>
<comment type="caution">
    <text evidence="13">The sequence shown here is derived from an EMBL/GenBank/DDBJ whole genome shotgun (WGS) entry which is preliminary data.</text>
</comment>
<evidence type="ECO:0000256" key="5">
    <source>
        <dbReference type="ARBA" id="ARBA00022448"/>
    </source>
</evidence>